<dbReference type="PANTHER" id="PTHR43243:SF4">
    <property type="entry name" value="CATIONIC AMINO ACID TRANSPORTER 4"/>
    <property type="match status" value="1"/>
</dbReference>
<feature type="transmembrane region" description="Helical" evidence="6">
    <location>
        <begin position="329"/>
        <end position="349"/>
    </location>
</feature>
<proteinExistence type="predicted"/>
<feature type="transmembrane region" description="Helical" evidence="6">
    <location>
        <begin position="188"/>
        <end position="210"/>
    </location>
</feature>
<accession>A0A942YVS3</accession>
<dbReference type="Pfam" id="PF13520">
    <property type="entry name" value="AA_permease_2"/>
    <property type="match status" value="1"/>
</dbReference>
<comment type="caution">
    <text evidence="7">The sequence shown here is derived from an EMBL/GenBank/DDBJ whole genome shotgun (WGS) entry which is preliminary data.</text>
</comment>
<keyword evidence="3 6" id="KW-0812">Transmembrane</keyword>
<name>A0A942YVS3_9BACI</name>
<evidence type="ECO:0000313" key="7">
    <source>
        <dbReference type="EMBL" id="MBS4214242.1"/>
    </source>
</evidence>
<feature type="transmembrane region" description="Helical" evidence="6">
    <location>
        <begin position="355"/>
        <end position="374"/>
    </location>
</feature>
<dbReference type="Proteomes" id="UP000679749">
    <property type="component" value="Unassembled WGS sequence"/>
</dbReference>
<feature type="transmembrane region" description="Helical" evidence="6">
    <location>
        <begin position="42"/>
        <end position="62"/>
    </location>
</feature>
<dbReference type="AlphaFoldDB" id="A0A942YVS3"/>
<comment type="subcellular location">
    <subcellularLocation>
        <location evidence="1">Membrane</location>
        <topology evidence="1">Multi-pass membrane protein</topology>
    </subcellularLocation>
</comment>
<evidence type="ECO:0000256" key="4">
    <source>
        <dbReference type="ARBA" id="ARBA00022989"/>
    </source>
</evidence>
<feature type="transmembrane region" description="Helical" evidence="6">
    <location>
        <begin position="275"/>
        <end position="300"/>
    </location>
</feature>
<keyword evidence="5 6" id="KW-0472">Membrane</keyword>
<keyword evidence="2" id="KW-0813">Transport</keyword>
<evidence type="ECO:0000256" key="1">
    <source>
        <dbReference type="ARBA" id="ARBA00004141"/>
    </source>
</evidence>
<keyword evidence="8" id="KW-1185">Reference proteome</keyword>
<dbReference type="PIRSF" id="PIRSF006060">
    <property type="entry name" value="AA_transporter"/>
    <property type="match status" value="1"/>
</dbReference>
<dbReference type="PANTHER" id="PTHR43243">
    <property type="entry name" value="INNER MEMBRANE TRANSPORTER YGJI-RELATED"/>
    <property type="match status" value="1"/>
</dbReference>
<dbReference type="RefSeq" id="WP_213118722.1">
    <property type="nucleotide sequence ID" value="NZ_JAGYPF010000003.1"/>
</dbReference>
<sequence length="445" mass="47448">MEKQKLNRTLSFWDLYSLGVAALIGTGIFVLTGVAAEPAGPGLFLSFIIAGAIATFTALSYAELSSMFPSAGASYEYCRQAFSTLGKGVGDLVSSVIGWTLLTQYVAVGAAVWLGFGLYARFFVPNLSVTVWACILGVLTIALLYRGIAISKGVINLLVVFKVFALILFIVLGFMHPQLPAPIHQQPFLPHGIAGLIAAAAIIAFGQIHIDAITTVAEEAKSPYRDVPRATVWAIFTVVILYALVGWVSVTLVPTDVLPTLKAPLASALEVVTSGWASSFVAAAGVAATITSGLGCMIGGPRVGWAMARRGQIWSFFGKIHPKFKSPSTATLVTGIFALLLTLTGNLGLVASAGVFTALVVFIGVNVSVIILRFKRRDVKRPFQVPFGILIPVLGIVGTLIEMYYLKPQAILWGSIWLLTGVGVYFIFRGKKEEMTEDEAKAQEA</sequence>
<feature type="transmembrane region" description="Helical" evidence="6">
    <location>
        <begin position="12"/>
        <end position="36"/>
    </location>
</feature>
<evidence type="ECO:0000256" key="6">
    <source>
        <dbReference type="SAM" id="Phobius"/>
    </source>
</evidence>
<feature type="transmembrane region" description="Helical" evidence="6">
    <location>
        <begin position="157"/>
        <end position="176"/>
    </location>
</feature>
<feature type="transmembrane region" description="Helical" evidence="6">
    <location>
        <begin position="231"/>
        <end position="255"/>
    </location>
</feature>
<dbReference type="GO" id="GO:0016020">
    <property type="term" value="C:membrane"/>
    <property type="evidence" value="ECO:0007669"/>
    <property type="project" value="UniProtKB-SubCell"/>
</dbReference>
<evidence type="ECO:0000256" key="2">
    <source>
        <dbReference type="ARBA" id="ARBA00022448"/>
    </source>
</evidence>
<evidence type="ECO:0000256" key="5">
    <source>
        <dbReference type="ARBA" id="ARBA00023136"/>
    </source>
</evidence>
<organism evidence="7 8">
    <name type="scientific">Neobacillus rhizophilus</name>
    <dbReference type="NCBI Taxonomy" id="2833579"/>
    <lineage>
        <taxon>Bacteria</taxon>
        <taxon>Bacillati</taxon>
        <taxon>Bacillota</taxon>
        <taxon>Bacilli</taxon>
        <taxon>Bacillales</taxon>
        <taxon>Bacillaceae</taxon>
        <taxon>Neobacillus</taxon>
    </lineage>
</organism>
<dbReference type="Gene3D" id="1.20.1740.10">
    <property type="entry name" value="Amino acid/polyamine transporter I"/>
    <property type="match status" value="1"/>
</dbReference>
<dbReference type="GO" id="GO:0015171">
    <property type="term" value="F:amino acid transmembrane transporter activity"/>
    <property type="evidence" value="ECO:0007669"/>
    <property type="project" value="TreeGrafter"/>
</dbReference>
<dbReference type="InterPro" id="IPR002293">
    <property type="entry name" value="AA/rel_permease1"/>
</dbReference>
<evidence type="ECO:0000313" key="8">
    <source>
        <dbReference type="Proteomes" id="UP000679749"/>
    </source>
</evidence>
<feature type="transmembrane region" description="Helical" evidence="6">
    <location>
        <begin position="386"/>
        <end position="405"/>
    </location>
</feature>
<feature type="transmembrane region" description="Helical" evidence="6">
    <location>
        <begin position="96"/>
        <end position="116"/>
    </location>
</feature>
<gene>
    <name evidence="7" type="ORF">KHA99_17470</name>
</gene>
<keyword evidence="4 6" id="KW-1133">Transmembrane helix</keyword>
<dbReference type="EMBL" id="JAGYPF010000003">
    <property type="protein sequence ID" value="MBS4214242.1"/>
    <property type="molecule type" value="Genomic_DNA"/>
</dbReference>
<evidence type="ECO:0000256" key="3">
    <source>
        <dbReference type="ARBA" id="ARBA00022692"/>
    </source>
</evidence>
<protein>
    <submittedName>
        <fullName evidence="7">Amino acid permease</fullName>
    </submittedName>
</protein>
<reference evidence="7" key="1">
    <citation type="submission" date="2021-05" db="EMBL/GenBank/DDBJ databases">
        <title>Novel Bacillus species.</title>
        <authorList>
            <person name="Liu G."/>
        </authorList>
    </citation>
    <scope>NUCLEOTIDE SEQUENCE</scope>
    <source>
        <strain evidence="7">FJAT-49825</strain>
    </source>
</reference>
<feature type="transmembrane region" description="Helical" evidence="6">
    <location>
        <begin position="122"/>
        <end position="145"/>
    </location>
</feature>
<feature type="transmembrane region" description="Helical" evidence="6">
    <location>
        <begin position="411"/>
        <end position="428"/>
    </location>
</feature>